<dbReference type="InterPro" id="IPR019140">
    <property type="entry name" value="MCM_complex-bd"/>
</dbReference>
<protein>
    <recommendedName>
        <fullName evidence="3">Mini-chromosome maintenance complex-binding protein</fullName>
    </recommendedName>
</protein>
<evidence type="ECO:0000256" key="3">
    <source>
        <dbReference type="ARBA" id="ARBA00015405"/>
    </source>
</evidence>
<proteinExistence type="inferred from homology"/>
<dbReference type="Proteomes" id="UP000475862">
    <property type="component" value="Unassembled WGS sequence"/>
</dbReference>
<reference evidence="5 6" key="1">
    <citation type="submission" date="2019-08" db="EMBL/GenBank/DDBJ databases">
        <title>The genome of the soybean aphid Biotype 1, its phylome, world population structure and adaptation to the North American continent.</title>
        <authorList>
            <person name="Giordano R."/>
            <person name="Donthu R.K."/>
            <person name="Hernandez A.G."/>
            <person name="Wright C.L."/>
            <person name="Zimin A.V."/>
        </authorList>
    </citation>
    <scope>NUCLEOTIDE SEQUENCE [LARGE SCALE GENOMIC DNA]</scope>
    <source>
        <tissue evidence="5">Whole aphids</tissue>
    </source>
</reference>
<dbReference type="Pfam" id="PF09739">
    <property type="entry name" value="MCM_bind"/>
    <property type="match status" value="2"/>
</dbReference>
<sequence>MDTWTADIWNENEGECKKTLNEPGNWEKIPVLFNDKTTLGSLVRFKGMIQDMLNPEYYSSSFTIINAENEEVASRRAKYHSSTQNIQPGEEVVFGNALMERQIIACIPIPGLNEWAKEIANANHNVEVEDNTSKRIRLDPACQKYSKEIFIFVYPEDFDTNELKVNQIVEVVGFLDRRTIQEDNENLHEQSSIAKETHCIHAVQLKLLKTLISENEESNNLIWNEASNIHAELKLVLTQALLGDSLVADYLLFYLISTTYNRQHNLVPGKFSLNIRGIPESIDKNYTKHLYSLISYLVVKSEYLPIQIHTLNNMDMIPRKCYTSNRLLNGLLQLSDRTHLVLDETDLQPGNLDSKGMQNFEALKNIISNQQMKYDFTYYGMDYETQIPVLTLSIGKSILPYDIDIVLKPDPSCSNVEETMNSVHGYLKSQLHLLDKLRKYIAIISTFPFNYDEDILKVIEHDYVEMRKADPKNVSGDDLHRFMMISRLIALSSGKNEFNKEIWESGKSLENQRNLRNKETIH</sequence>
<comment type="caution">
    <text evidence="5">The sequence shown here is derived from an EMBL/GenBank/DDBJ whole genome shotgun (WGS) entry which is preliminary data.</text>
</comment>
<comment type="subcellular location">
    <subcellularLocation>
        <location evidence="1">Nucleus</location>
    </subcellularLocation>
</comment>
<organism evidence="5 6">
    <name type="scientific">Aphis glycines</name>
    <name type="common">Soybean aphid</name>
    <dbReference type="NCBI Taxonomy" id="307491"/>
    <lineage>
        <taxon>Eukaryota</taxon>
        <taxon>Metazoa</taxon>
        <taxon>Ecdysozoa</taxon>
        <taxon>Arthropoda</taxon>
        <taxon>Hexapoda</taxon>
        <taxon>Insecta</taxon>
        <taxon>Pterygota</taxon>
        <taxon>Neoptera</taxon>
        <taxon>Paraneoptera</taxon>
        <taxon>Hemiptera</taxon>
        <taxon>Sternorrhyncha</taxon>
        <taxon>Aphidomorpha</taxon>
        <taxon>Aphidoidea</taxon>
        <taxon>Aphididae</taxon>
        <taxon>Aphidini</taxon>
        <taxon>Aphis</taxon>
        <taxon>Aphis</taxon>
    </lineage>
</organism>
<dbReference type="EMBL" id="VYZN01000013">
    <property type="protein sequence ID" value="KAE9541136.1"/>
    <property type="molecule type" value="Genomic_DNA"/>
</dbReference>
<name>A0A6G0TXZ9_APHGL</name>
<keyword evidence="4" id="KW-0539">Nucleus</keyword>
<keyword evidence="6" id="KW-1185">Reference proteome</keyword>
<evidence type="ECO:0000313" key="6">
    <source>
        <dbReference type="Proteomes" id="UP000475862"/>
    </source>
</evidence>
<comment type="similarity">
    <text evidence="2">Belongs to the MCMBP family.</text>
</comment>
<evidence type="ECO:0000313" key="5">
    <source>
        <dbReference type="EMBL" id="KAE9541136.1"/>
    </source>
</evidence>
<evidence type="ECO:0000256" key="4">
    <source>
        <dbReference type="ARBA" id="ARBA00023242"/>
    </source>
</evidence>
<dbReference type="AlphaFoldDB" id="A0A6G0TXZ9"/>
<evidence type="ECO:0000256" key="2">
    <source>
        <dbReference type="ARBA" id="ARBA00007925"/>
    </source>
</evidence>
<dbReference type="PANTHER" id="PTHR13489">
    <property type="entry name" value="MINI-CHROMOSOME MAINTENANCE COMPLEX-BINDING PROTEIN"/>
    <property type="match status" value="1"/>
</dbReference>
<evidence type="ECO:0000256" key="1">
    <source>
        <dbReference type="ARBA" id="ARBA00004123"/>
    </source>
</evidence>
<dbReference type="OrthoDB" id="329666at2759"/>
<dbReference type="GO" id="GO:0005634">
    <property type="term" value="C:nucleus"/>
    <property type="evidence" value="ECO:0007669"/>
    <property type="project" value="UniProtKB-SubCell"/>
</dbReference>
<dbReference type="GO" id="GO:0006261">
    <property type="term" value="P:DNA-templated DNA replication"/>
    <property type="evidence" value="ECO:0007669"/>
    <property type="project" value="TreeGrafter"/>
</dbReference>
<dbReference type="PANTHER" id="PTHR13489:SF0">
    <property type="entry name" value="MINI-CHROMOSOME MAINTENANCE COMPLEX-BINDING PROTEIN"/>
    <property type="match status" value="1"/>
</dbReference>
<accession>A0A6G0TXZ9</accession>
<gene>
    <name evidence="5" type="ORF">AGLY_004381</name>
</gene>
<dbReference type="GO" id="GO:0003682">
    <property type="term" value="F:chromatin binding"/>
    <property type="evidence" value="ECO:0007669"/>
    <property type="project" value="TreeGrafter"/>
</dbReference>